<evidence type="ECO:0000259" key="1">
    <source>
        <dbReference type="Pfam" id="PF00144"/>
    </source>
</evidence>
<keyword evidence="3" id="KW-1185">Reference proteome</keyword>
<organism evidence="2 3">
    <name type="scientific">Carboxylicivirga marina</name>
    <dbReference type="NCBI Taxonomy" id="2800988"/>
    <lineage>
        <taxon>Bacteria</taxon>
        <taxon>Pseudomonadati</taxon>
        <taxon>Bacteroidota</taxon>
        <taxon>Bacteroidia</taxon>
        <taxon>Marinilabiliales</taxon>
        <taxon>Marinilabiliaceae</taxon>
        <taxon>Carboxylicivirga</taxon>
    </lineage>
</organism>
<sequence length="408" mass="45684">MKINLLISISIVVSILLGCKNNYSPENYHFSHIDSMFNAAVLNNEIPGAVALISHHDQIIYHKAFGYNTIHDNERQKVNDIFRLASMTKALTAVAVLQLQEQGKLHVDDFVHQYLPEFKEPQLLIEVLPDSNFVAQAAKSEITIHQLLTHTSGIGYGFQDDKYNALILKNNVSEGFGFDNRTSRNNIKKIAALPLLHEPGEAYTYGLSFDVLGVLIEEVSGLRYDDYITQYILTPCGMSDSYFIIPEAHHHRLSTVYEPNEDGGLQIASYADTTYPCLTDRQFFSGGADLCSTAKDYHLFLQMLGNSGTINGQQVLGPESVHAMLSKQSSLAEENSYQGYAAWVTNKQGSQTGLTNEGTYGFGGFFDTYSWTDPKAEISAVLLLQMYPNNKHNIHEQFQQLSYELIKE</sequence>
<evidence type="ECO:0000313" key="2">
    <source>
        <dbReference type="EMBL" id="MBK3516865.1"/>
    </source>
</evidence>
<feature type="domain" description="Beta-lactamase-related" evidence="1">
    <location>
        <begin position="43"/>
        <end position="391"/>
    </location>
</feature>
<protein>
    <submittedName>
        <fullName evidence="2">Beta-lactamase family protein</fullName>
    </submittedName>
</protein>
<name>A0ABS1HGR0_9BACT</name>
<dbReference type="Pfam" id="PF00144">
    <property type="entry name" value="Beta-lactamase"/>
    <property type="match status" value="1"/>
</dbReference>
<dbReference type="PANTHER" id="PTHR43283:SF3">
    <property type="entry name" value="BETA-LACTAMASE FAMILY PROTEIN (AFU_ORTHOLOGUE AFUA_5G07500)"/>
    <property type="match status" value="1"/>
</dbReference>
<comment type="caution">
    <text evidence="2">The sequence shown here is derived from an EMBL/GenBank/DDBJ whole genome shotgun (WGS) entry which is preliminary data.</text>
</comment>
<dbReference type="InterPro" id="IPR001466">
    <property type="entry name" value="Beta-lactam-related"/>
</dbReference>
<dbReference type="PROSITE" id="PS51257">
    <property type="entry name" value="PROKAR_LIPOPROTEIN"/>
    <property type="match status" value="1"/>
</dbReference>
<dbReference type="PANTHER" id="PTHR43283">
    <property type="entry name" value="BETA-LACTAMASE-RELATED"/>
    <property type="match status" value="1"/>
</dbReference>
<evidence type="ECO:0000313" key="3">
    <source>
        <dbReference type="Proteomes" id="UP000605676"/>
    </source>
</evidence>
<dbReference type="RefSeq" id="WP_200464088.1">
    <property type="nucleotide sequence ID" value="NZ_JAENRR010000009.1"/>
</dbReference>
<dbReference type="InterPro" id="IPR050789">
    <property type="entry name" value="Diverse_Enzym_Activities"/>
</dbReference>
<dbReference type="SUPFAM" id="SSF56601">
    <property type="entry name" value="beta-lactamase/transpeptidase-like"/>
    <property type="match status" value="1"/>
</dbReference>
<reference evidence="2 3" key="1">
    <citation type="submission" date="2021-01" db="EMBL/GenBank/DDBJ databases">
        <title>Carboxyliciviraga sp.nov., isolated from coastal sediments.</title>
        <authorList>
            <person name="Lu D."/>
            <person name="Zhang T."/>
        </authorList>
    </citation>
    <scope>NUCLEOTIDE SEQUENCE [LARGE SCALE GENOMIC DNA]</scope>
    <source>
        <strain evidence="2 3">N1Y132</strain>
    </source>
</reference>
<dbReference type="Gene3D" id="3.40.710.10">
    <property type="entry name" value="DD-peptidase/beta-lactamase superfamily"/>
    <property type="match status" value="1"/>
</dbReference>
<proteinExistence type="predicted"/>
<dbReference type="EMBL" id="JAENRR010000009">
    <property type="protein sequence ID" value="MBK3516865.1"/>
    <property type="molecule type" value="Genomic_DNA"/>
</dbReference>
<dbReference type="Proteomes" id="UP000605676">
    <property type="component" value="Unassembled WGS sequence"/>
</dbReference>
<dbReference type="InterPro" id="IPR012338">
    <property type="entry name" value="Beta-lactam/transpept-like"/>
</dbReference>
<gene>
    <name evidence="2" type="ORF">JIV24_05895</name>
</gene>
<accession>A0ABS1HGR0</accession>